<protein>
    <submittedName>
        <fullName evidence="1">Uncharacterized protein</fullName>
    </submittedName>
</protein>
<evidence type="ECO:0000313" key="2">
    <source>
        <dbReference type="Proteomes" id="UP001374584"/>
    </source>
</evidence>
<comment type="caution">
    <text evidence="1">The sequence shown here is derived from an EMBL/GenBank/DDBJ whole genome shotgun (WGS) entry which is preliminary data.</text>
</comment>
<proteinExistence type="predicted"/>
<dbReference type="Proteomes" id="UP001374584">
    <property type="component" value="Unassembled WGS sequence"/>
</dbReference>
<sequence>MPRAALLMAIPNVSHTLLQSQTFSPFNFSPRASASSQSTTPTRALLGEIFRGFGRVERERKEKGWIDIGDLHDGKVSYLLRFDTESSEIQGCPFQEGTTPWMESPYGIKFGGGTGQGF</sequence>
<reference evidence="1 2" key="1">
    <citation type="submission" date="2024-01" db="EMBL/GenBank/DDBJ databases">
        <title>The genomes of 5 underutilized Papilionoideae crops provide insights into root nodulation and disease resistanc.</title>
        <authorList>
            <person name="Jiang F."/>
        </authorList>
    </citation>
    <scope>NUCLEOTIDE SEQUENCE [LARGE SCALE GENOMIC DNA]</scope>
    <source>
        <strain evidence="1">JINMINGXINNONG_FW02</strain>
        <tissue evidence="1">Leaves</tissue>
    </source>
</reference>
<name>A0AAN9RC95_PHACN</name>
<dbReference type="AlphaFoldDB" id="A0AAN9RC95"/>
<evidence type="ECO:0000313" key="1">
    <source>
        <dbReference type="EMBL" id="KAK7366977.1"/>
    </source>
</evidence>
<organism evidence="1 2">
    <name type="scientific">Phaseolus coccineus</name>
    <name type="common">Scarlet runner bean</name>
    <name type="synonym">Phaseolus multiflorus</name>
    <dbReference type="NCBI Taxonomy" id="3886"/>
    <lineage>
        <taxon>Eukaryota</taxon>
        <taxon>Viridiplantae</taxon>
        <taxon>Streptophyta</taxon>
        <taxon>Embryophyta</taxon>
        <taxon>Tracheophyta</taxon>
        <taxon>Spermatophyta</taxon>
        <taxon>Magnoliopsida</taxon>
        <taxon>eudicotyledons</taxon>
        <taxon>Gunneridae</taxon>
        <taxon>Pentapetalae</taxon>
        <taxon>rosids</taxon>
        <taxon>fabids</taxon>
        <taxon>Fabales</taxon>
        <taxon>Fabaceae</taxon>
        <taxon>Papilionoideae</taxon>
        <taxon>50 kb inversion clade</taxon>
        <taxon>NPAAA clade</taxon>
        <taxon>indigoferoid/millettioid clade</taxon>
        <taxon>Phaseoleae</taxon>
        <taxon>Phaseolus</taxon>
    </lineage>
</organism>
<accession>A0AAN9RC95</accession>
<keyword evidence="2" id="KW-1185">Reference proteome</keyword>
<gene>
    <name evidence="1" type="ORF">VNO80_08981</name>
</gene>
<dbReference type="EMBL" id="JAYMYR010000004">
    <property type="protein sequence ID" value="KAK7366977.1"/>
    <property type="molecule type" value="Genomic_DNA"/>
</dbReference>